<comment type="similarity">
    <text evidence="3 12">Belongs to the thiolase-like superfamily. Thiolase family.</text>
</comment>
<dbReference type="EC" id="2.3.1.9" evidence="5"/>
<dbReference type="CDD" id="cd00751">
    <property type="entry name" value="thiolase"/>
    <property type="match status" value="1"/>
</dbReference>
<evidence type="ECO:0000313" key="16">
    <source>
        <dbReference type="Proteomes" id="UP000272942"/>
    </source>
</evidence>
<feature type="domain" description="Thiolase N-terminal" evidence="13">
    <location>
        <begin position="68"/>
        <end position="178"/>
    </location>
</feature>
<dbReference type="InterPro" id="IPR020613">
    <property type="entry name" value="Thiolase_CS"/>
</dbReference>
<comment type="subunit">
    <text evidence="4">Homotetramer.</text>
</comment>
<dbReference type="EMBL" id="UZAN01047968">
    <property type="protein sequence ID" value="VDP85967.1"/>
    <property type="molecule type" value="Genomic_DNA"/>
</dbReference>
<dbReference type="Proteomes" id="UP000272942">
    <property type="component" value="Unassembled WGS sequence"/>
</dbReference>
<organism evidence="17">
    <name type="scientific">Echinostoma caproni</name>
    <dbReference type="NCBI Taxonomy" id="27848"/>
    <lineage>
        <taxon>Eukaryota</taxon>
        <taxon>Metazoa</taxon>
        <taxon>Spiralia</taxon>
        <taxon>Lophotrochozoa</taxon>
        <taxon>Platyhelminthes</taxon>
        <taxon>Trematoda</taxon>
        <taxon>Digenea</taxon>
        <taxon>Plagiorchiida</taxon>
        <taxon>Echinostomata</taxon>
        <taxon>Echinostomatoidea</taxon>
        <taxon>Echinostomatidae</taxon>
        <taxon>Echinostoma</taxon>
    </lineage>
</organism>
<evidence type="ECO:0000256" key="1">
    <source>
        <dbReference type="ARBA" id="ARBA00004173"/>
    </source>
</evidence>
<keyword evidence="10" id="KW-0496">Mitochondrion</keyword>
<dbReference type="Pfam" id="PF00108">
    <property type="entry name" value="Thiolase_N"/>
    <property type="match status" value="1"/>
</dbReference>
<comment type="subcellular location">
    <subcellularLocation>
        <location evidence="1">Mitochondrion</location>
    </subcellularLocation>
</comment>
<reference evidence="17" key="1">
    <citation type="submission" date="2016-06" db="UniProtKB">
        <authorList>
            <consortium name="WormBaseParasite"/>
        </authorList>
    </citation>
    <scope>IDENTIFICATION</scope>
</reference>
<comment type="pathway">
    <text evidence="2">Lipid metabolism.</text>
</comment>
<protein>
    <recommendedName>
        <fullName evidence="5">acetyl-CoA C-acetyltransferase</fullName>
        <ecNumber evidence="5">2.3.1.9</ecNumber>
    </recommendedName>
</protein>
<dbReference type="OrthoDB" id="5404651at2759"/>
<evidence type="ECO:0000313" key="15">
    <source>
        <dbReference type="EMBL" id="VDP85967.1"/>
    </source>
</evidence>
<keyword evidence="7" id="KW-0479">Metal-binding</keyword>
<accession>A0A183AS55</accession>
<evidence type="ECO:0000256" key="10">
    <source>
        <dbReference type="ARBA" id="ARBA00023128"/>
    </source>
</evidence>
<dbReference type="PANTHER" id="PTHR18919:SF156">
    <property type="entry name" value="ACETYL-COA ACETYLTRANSFERASE, MITOCHONDRIAL"/>
    <property type="match status" value="1"/>
</dbReference>
<dbReference type="AlphaFoldDB" id="A0A183AS55"/>
<dbReference type="Pfam" id="PF02803">
    <property type="entry name" value="Thiolase_C"/>
    <property type="match status" value="1"/>
</dbReference>
<evidence type="ECO:0000256" key="9">
    <source>
        <dbReference type="ARBA" id="ARBA00022958"/>
    </source>
</evidence>
<feature type="domain" description="Thiolase C-terminal" evidence="14">
    <location>
        <begin position="186"/>
        <end position="305"/>
    </location>
</feature>
<evidence type="ECO:0000256" key="8">
    <source>
        <dbReference type="ARBA" id="ARBA00022946"/>
    </source>
</evidence>
<dbReference type="InterPro" id="IPR002155">
    <property type="entry name" value="Thiolase"/>
</dbReference>
<keyword evidence="6 12" id="KW-0808">Transferase</keyword>
<keyword evidence="11 12" id="KW-0012">Acyltransferase</keyword>
<sequence>MVQLLALRHQSKGYFQCGCMTKLGKNDGSFSSIKPPFMLRLGKNREIHFKISKSNNLPPSRSLCFHIQGRCAEKTAADMKITREDQDEYAKMSYERSQAAAKQGVFAKEITPVRVPDKRAPNGFVEVTEDEEYKRVDFARFPKLKPAFLDVADGGTITAANASGINDAAAATILCSASFAAKDRSLTPLARIVAYADAARDTIDFAIAPHLAVEKLLRLSGISKDKVAMWEINEAFAVVALANIRLLELPIEKVNIHGGAVSCGHPLGMSGARITNHLALNLKPGQYGVAAICNGGGGASAIMLEGL</sequence>
<dbReference type="PANTHER" id="PTHR18919">
    <property type="entry name" value="ACETYL-COA C-ACYLTRANSFERASE"/>
    <property type="match status" value="1"/>
</dbReference>
<dbReference type="GO" id="GO:0005739">
    <property type="term" value="C:mitochondrion"/>
    <property type="evidence" value="ECO:0007669"/>
    <property type="project" value="UniProtKB-SubCell"/>
</dbReference>
<evidence type="ECO:0000256" key="3">
    <source>
        <dbReference type="ARBA" id="ARBA00010982"/>
    </source>
</evidence>
<dbReference type="GO" id="GO:0006635">
    <property type="term" value="P:fatty acid beta-oxidation"/>
    <property type="evidence" value="ECO:0007669"/>
    <property type="project" value="TreeGrafter"/>
</dbReference>
<evidence type="ECO:0000259" key="13">
    <source>
        <dbReference type="Pfam" id="PF00108"/>
    </source>
</evidence>
<evidence type="ECO:0000259" key="14">
    <source>
        <dbReference type="Pfam" id="PF02803"/>
    </source>
</evidence>
<evidence type="ECO:0000256" key="12">
    <source>
        <dbReference type="RuleBase" id="RU003557"/>
    </source>
</evidence>
<proteinExistence type="inferred from homology"/>
<evidence type="ECO:0000256" key="11">
    <source>
        <dbReference type="ARBA" id="ARBA00023315"/>
    </source>
</evidence>
<evidence type="ECO:0000313" key="17">
    <source>
        <dbReference type="WBParaSite" id="ECPE_0000982101-mRNA-1"/>
    </source>
</evidence>
<keyword evidence="16" id="KW-1185">Reference proteome</keyword>
<dbReference type="GO" id="GO:0003985">
    <property type="term" value="F:acetyl-CoA C-acetyltransferase activity"/>
    <property type="evidence" value="ECO:0007669"/>
    <property type="project" value="UniProtKB-EC"/>
</dbReference>
<name>A0A183AS55_9TREM</name>
<dbReference type="SUPFAM" id="SSF53901">
    <property type="entry name" value="Thiolase-like"/>
    <property type="match status" value="2"/>
</dbReference>
<dbReference type="PROSITE" id="PS00737">
    <property type="entry name" value="THIOLASE_2"/>
    <property type="match status" value="1"/>
</dbReference>
<evidence type="ECO:0000256" key="7">
    <source>
        <dbReference type="ARBA" id="ARBA00022723"/>
    </source>
</evidence>
<dbReference type="InterPro" id="IPR020617">
    <property type="entry name" value="Thiolase_C"/>
</dbReference>
<dbReference type="Gene3D" id="3.40.47.10">
    <property type="match status" value="1"/>
</dbReference>
<evidence type="ECO:0000256" key="4">
    <source>
        <dbReference type="ARBA" id="ARBA00011881"/>
    </source>
</evidence>
<evidence type="ECO:0000256" key="6">
    <source>
        <dbReference type="ARBA" id="ARBA00022679"/>
    </source>
</evidence>
<dbReference type="GO" id="GO:0046872">
    <property type="term" value="F:metal ion binding"/>
    <property type="evidence" value="ECO:0007669"/>
    <property type="project" value="UniProtKB-KW"/>
</dbReference>
<evidence type="ECO:0000256" key="2">
    <source>
        <dbReference type="ARBA" id="ARBA00005189"/>
    </source>
</evidence>
<dbReference type="NCBIfam" id="TIGR01930">
    <property type="entry name" value="AcCoA-C-Actrans"/>
    <property type="match status" value="1"/>
</dbReference>
<dbReference type="InterPro" id="IPR020616">
    <property type="entry name" value="Thiolase_N"/>
</dbReference>
<keyword evidence="9" id="KW-0630">Potassium</keyword>
<reference evidence="15 16" key="2">
    <citation type="submission" date="2018-11" db="EMBL/GenBank/DDBJ databases">
        <authorList>
            <consortium name="Pathogen Informatics"/>
        </authorList>
    </citation>
    <scope>NUCLEOTIDE SEQUENCE [LARGE SCALE GENOMIC DNA]</scope>
    <source>
        <strain evidence="15 16">Egypt</strain>
    </source>
</reference>
<dbReference type="InterPro" id="IPR020610">
    <property type="entry name" value="Thiolase_AS"/>
</dbReference>
<dbReference type="InterPro" id="IPR016039">
    <property type="entry name" value="Thiolase-like"/>
</dbReference>
<dbReference type="PROSITE" id="PS00099">
    <property type="entry name" value="THIOLASE_3"/>
    <property type="match status" value="1"/>
</dbReference>
<keyword evidence="8" id="KW-0809">Transit peptide</keyword>
<gene>
    <name evidence="15" type="ORF">ECPE_LOCUS9790</name>
</gene>
<dbReference type="WBParaSite" id="ECPE_0000982101-mRNA-1">
    <property type="protein sequence ID" value="ECPE_0000982101-mRNA-1"/>
    <property type="gene ID" value="ECPE_0000982101"/>
</dbReference>
<evidence type="ECO:0000256" key="5">
    <source>
        <dbReference type="ARBA" id="ARBA00012705"/>
    </source>
</evidence>